<sequence length="165" mass="17615">MVEQPNAPAATAWRVSAHVTALYPGTCSLSSPQYFGQRRPQAVGRDSTIKTLASFHPSNHRGGNWNQNGFCDQAFPAASNHNPKPSRSAAVLHLLCLPKALLSFKGTESRTKTPSALGRAAQAAQNIKPSHQAGVSFRLRSAIHTAGGQIDDSDYPSILSIDTLL</sequence>
<organism evidence="1 2">
    <name type="scientific">Trichoderma simmonsii</name>
    <dbReference type="NCBI Taxonomy" id="1491479"/>
    <lineage>
        <taxon>Eukaryota</taxon>
        <taxon>Fungi</taxon>
        <taxon>Dikarya</taxon>
        <taxon>Ascomycota</taxon>
        <taxon>Pezizomycotina</taxon>
        <taxon>Sordariomycetes</taxon>
        <taxon>Hypocreomycetidae</taxon>
        <taxon>Hypocreales</taxon>
        <taxon>Hypocreaceae</taxon>
        <taxon>Trichoderma</taxon>
    </lineage>
</organism>
<proteinExistence type="predicted"/>
<evidence type="ECO:0000313" key="2">
    <source>
        <dbReference type="Proteomes" id="UP000826661"/>
    </source>
</evidence>
<reference evidence="1 2" key="1">
    <citation type="journal article" date="2021" name="BMC Genomics">
        <title>Telomere-to-telomere genome assembly of asparaginase-producing Trichoderma simmonsii.</title>
        <authorList>
            <person name="Chung D."/>
            <person name="Kwon Y.M."/>
            <person name="Yang Y."/>
        </authorList>
    </citation>
    <scope>NUCLEOTIDE SEQUENCE [LARGE SCALE GENOMIC DNA]</scope>
    <source>
        <strain evidence="1 2">GH-Sj1</strain>
    </source>
</reference>
<dbReference type="EMBL" id="CP075864">
    <property type="protein sequence ID" value="QYS93945.1"/>
    <property type="molecule type" value="Genomic_DNA"/>
</dbReference>
<name>A0A8G0P930_9HYPO</name>
<dbReference type="AlphaFoldDB" id="A0A8G0P930"/>
<accession>A0A8G0P930</accession>
<keyword evidence="2" id="KW-1185">Reference proteome</keyword>
<evidence type="ECO:0000313" key="1">
    <source>
        <dbReference type="EMBL" id="QYS93945.1"/>
    </source>
</evidence>
<gene>
    <name evidence="1" type="ORF">H0G86_001309</name>
</gene>
<protein>
    <submittedName>
        <fullName evidence="1">Uncharacterized protein</fullName>
    </submittedName>
</protein>
<dbReference type="Proteomes" id="UP000826661">
    <property type="component" value="Chromosome I"/>
</dbReference>